<accession>A0A2P1MXP7</accession>
<evidence type="ECO:0008006" key="4">
    <source>
        <dbReference type="Google" id="ProtNLM"/>
    </source>
</evidence>
<dbReference type="GeneID" id="54990106"/>
<dbReference type="Proteomes" id="UP000241797">
    <property type="component" value="Segment"/>
</dbReference>
<evidence type="ECO:0000256" key="1">
    <source>
        <dbReference type="SAM" id="MobiDB-lite"/>
    </source>
</evidence>
<feature type="compositionally biased region" description="Basic and acidic residues" evidence="1">
    <location>
        <begin position="24"/>
        <end position="44"/>
    </location>
</feature>
<dbReference type="PROSITE" id="PS51257">
    <property type="entry name" value="PROKAR_LIPOPROTEIN"/>
    <property type="match status" value="1"/>
</dbReference>
<proteinExistence type="predicted"/>
<dbReference type="EMBL" id="MH078572">
    <property type="protein sequence ID" value="AVP40354.1"/>
    <property type="molecule type" value="Genomic_DNA"/>
</dbReference>
<evidence type="ECO:0000313" key="2">
    <source>
        <dbReference type="EMBL" id="AVP40354.1"/>
    </source>
</evidence>
<sequence>MKKLLGSLVVGGVLLLGACGNEEQVSKDDPTKEETQVETKKDDPNVPWWEEEGGQEKLEEVPYEENGATVDTSEEEWVDPNAEQAEEELIEFSGGSYGYEEGEYERWKEGVDRQVEENREKERKFQEKGYYE</sequence>
<name>A0A2P1MXP7_9CAUD</name>
<reference evidence="2 3" key="1">
    <citation type="submission" date="2018-03" db="EMBL/GenBank/DDBJ databases">
        <title>Isolation, the biological characteristics and genomics of two new strains of lysate Staphylococcus aureus phage.</title>
        <authorList>
            <person name="Jin X."/>
            <person name="Zhang C."/>
        </authorList>
    </citation>
    <scope>NUCLEOTIDE SEQUENCE [LARGE SCALE GENOMIC DNA]</scope>
</reference>
<feature type="region of interest" description="Disordered" evidence="1">
    <location>
        <begin position="109"/>
        <end position="132"/>
    </location>
</feature>
<keyword evidence="3" id="KW-1185">Reference proteome</keyword>
<protein>
    <recommendedName>
        <fullName evidence="4">Lipoprotein</fullName>
    </recommendedName>
</protein>
<dbReference type="KEGG" id="vg:54990106"/>
<evidence type="ECO:0000313" key="3">
    <source>
        <dbReference type="Proteomes" id="UP000241797"/>
    </source>
</evidence>
<dbReference type="RefSeq" id="YP_009799617.1">
    <property type="nucleotide sequence ID" value="NC_047945.1"/>
</dbReference>
<feature type="region of interest" description="Disordered" evidence="1">
    <location>
        <begin position="23"/>
        <end position="53"/>
    </location>
</feature>
<organism evidence="2 3">
    <name type="scientific">Staphylococcus phage phiSA_BS1</name>
    <dbReference type="NCBI Taxonomy" id="2126734"/>
    <lineage>
        <taxon>Viruses</taxon>
        <taxon>Duplodnaviria</taxon>
        <taxon>Heunggongvirae</taxon>
        <taxon>Uroviricota</taxon>
        <taxon>Caudoviricetes</taxon>
        <taxon>Herelleviridae</taxon>
        <taxon>Twortvirinae</taxon>
        <taxon>Baoshanvirus</taxon>
        <taxon>Baoshanvirus BS1</taxon>
    </lineage>
</organism>